<dbReference type="RefSeq" id="WP_188438335.1">
    <property type="nucleotide sequence ID" value="NZ_BMGK01000001.1"/>
</dbReference>
<keyword evidence="3" id="KW-1133">Transmembrane helix</keyword>
<organism evidence="4 5">
    <name type="scientific">Planktosalinus lacus</name>
    <dbReference type="NCBI Taxonomy" id="1526573"/>
    <lineage>
        <taxon>Bacteria</taxon>
        <taxon>Pseudomonadati</taxon>
        <taxon>Bacteroidota</taxon>
        <taxon>Flavobacteriia</taxon>
        <taxon>Flavobacteriales</taxon>
        <taxon>Flavobacteriaceae</taxon>
        <taxon>Planktosalinus</taxon>
    </lineage>
</organism>
<feature type="coiled-coil region" evidence="1">
    <location>
        <begin position="497"/>
        <end position="534"/>
    </location>
</feature>
<sequence>MSNFDHIIQKLEQFIKKYYTNELIKGCILFVAIGLLYFLFTLLIEHFLWLSQTGRTILFWTFIAVELALFLRFIAFPLSKLLKIQDGLELSQASKIIGAHFPEVNDKLLNVLQLKKNAKQSELLLASIEQKSVELHPIPFAKAINFKQNIKYVKYIAIPVVVYLLFVITGNSGIFSGSYERVVNYKTAYEPPAPFSFFVINDNLEALENKPFELHVRTTGEVTPETASISFNDEEYFLQKTAPGEFKYTFSQPIENISFRLRANEVTSKPYILDVIKVPSLLSFEMSLEYPNYTGKSDETLKSTGNATIPEGTRVTWNLKTKQTDKVRLKTSDTAYLFEKNLPDFHISKNIYSPVKYTISTSNEKLKDFENLGFSLRVIKDQYPEINLEAKQDSLDSRVTYFMGRVSDDYGLSKLQIVYYQDDKPEEKHQKSITLNKGTFDQFLYVFPGELPLEEGRVYSYYFEVFDNDAINSPKSSKSTPFSFRKLTKDELENHQLKEQKETIQGLDKTLQNLDKQNKDLEELSKLQKQKKELNWNDKQKFEEFLKRQKLQEEMMKKFSEKTKENLEDFQKENKENDPKKEELQERFEENEERLEENEKLLEELEKLKEKIADEELFEKMEELSKQNKKQQRNLEQLLELTKRYYVEKKAQKLAEELEKLAKEQETLSDEDIENNTKENQEEINKKFDEFKKEMKELKEENEDLKSPMELPDNETKEQEVQEEQKQATEKLEQDQQEGAKQNQKNAAQKMREMSEQMQMQMASGSSESQQEDIEMLRQILDNLVIYSLSQEDLMEDFKNTGYGNPLFGKKLVRQNELKQNFQHVDDSLFSLALRNPMVGTTINDLIEDVHYNINKSIEELADNKIRNGIASQQYSITGANDLAVLLGDALNTMQMQMQMQMGAPGQGEGEQGQGFQLPDIIKMQESLNEQMEQGANPGKGEQGAQEGEGEGKGQGEGSSGSDGEGKNGEGSNKKEGNEGKESGEGDLQSEELSGQLFEIYKQQQMLRNQLENKLREEGLPTDASQLIKQMEQVEQDLLERGFNNETLRKMNNIKHQLLKLEKAAFQQGEDEKRQGRTNEFEYESTVNKQLENARKYFNNVEILNRQQLPLRQIYQQKVQDYFKTDND</sequence>
<comment type="caution">
    <text evidence="4">The sequence shown here is derived from an EMBL/GenBank/DDBJ whole genome shotgun (WGS) entry which is preliminary data.</text>
</comment>
<feature type="compositionally biased region" description="Gly residues" evidence="2">
    <location>
        <begin position="953"/>
        <end position="963"/>
    </location>
</feature>
<dbReference type="AlphaFoldDB" id="A0A8J2V778"/>
<feature type="compositionally biased region" description="Basic and acidic residues" evidence="2">
    <location>
        <begin position="675"/>
        <end position="707"/>
    </location>
</feature>
<dbReference type="EMBL" id="BMGK01000001">
    <property type="protein sequence ID" value="GGD80260.1"/>
    <property type="molecule type" value="Genomic_DNA"/>
</dbReference>
<protein>
    <submittedName>
        <fullName evidence="4">ATPase</fullName>
    </submittedName>
</protein>
<evidence type="ECO:0000256" key="2">
    <source>
        <dbReference type="SAM" id="MobiDB-lite"/>
    </source>
</evidence>
<accession>A0A8J2V778</accession>
<name>A0A8J2V778_9FLAO</name>
<feature type="transmembrane region" description="Helical" evidence="3">
    <location>
        <begin position="23"/>
        <end position="44"/>
    </location>
</feature>
<evidence type="ECO:0000256" key="3">
    <source>
        <dbReference type="SAM" id="Phobius"/>
    </source>
</evidence>
<keyword evidence="1" id="KW-0175">Coiled coil</keyword>
<feature type="compositionally biased region" description="Basic and acidic residues" evidence="2">
    <location>
        <begin position="964"/>
        <end position="984"/>
    </location>
</feature>
<evidence type="ECO:0000313" key="5">
    <source>
        <dbReference type="Proteomes" id="UP000652231"/>
    </source>
</evidence>
<feature type="region of interest" description="Disordered" evidence="2">
    <location>
        <begin position="931"/>
        <end position="990"/>
    </location>
</feature>
<keyword evidence="3" id="KW-0812">Transmembrane</keyword>
<feature type="region of interest" description="Disordered" evidence="2">
    <location>
        <begin position="663"/>
        <end position="771"/>
    </location>
</feature>
<evidence type="ECO:0000256" key="1">
    <source>
        <dbReference type="SAM" id="Coils"/>
    </source>
</evidence>
<feature type="transmembrane region" description="Helical" evidence="3">
    <location>
        <begin position="152"/>
        <end position="175"/>
    </location>
</feature>
<reference evidence="4" key="2">
    <citation type="submission" date="2020-09" db="EMBL/GenBank/DDBJ databases">
        <authorList>
            <person name="Sun Q."/>
            <person name="Zhou Y."/>
        </authorList>
    </citation>
    <scope>NUCLEOTIDE SEQUENCE</scope>
    <source>
        <strain evidence="4">CGMCC 1.12924</strain>
    </source>
</reference>
<feature type="region of interest" description="Disordered" evidence="2">
    <location>
        <begin position="560"/>
        <end position="596"/>
    </location>
</feature>
<keyword evidence="5" id="KW-1185">Reference proteome</keyword>
<feature type="compositionally biased region" description="Basic and acidic residues" evidence="2">
    <location>
        <begin position="714"/>
        <end position="734"/>
    </location>
</feature>
<reference evidence="4" key="1">
    <citation type="journal article" date="2014" name="Int. J. Syst. Evol. Microbiol.">
        <title>Complete genome sequence of Corynebacterium casei LMG S-19264T (=DSM 44701T), isolated from a smear-ripened cheese.</title>
        <authorList>
            <consortium name="US DOE Joint Genome Institute (JGI-PGF)"/>
            <person name="Walter F."/>
            <person name="Albersmeier A."/>
            <person name="Kalinowski J."/>
            <person name="Ruckert C."/>
        </authorList>
    </citation>
    <scope>NUCLEOTIDE SEQUENCE</scope>
    <source>
        <strain evidence="4">CGMCC 1.12924</strain>
    </source>
</reference>
<dbReference type="Proteomes" id="UP000652231">
    <property type="component" value="Unassembled WGS sequence"/>
</dbReference>
<keyword evidence="3" id="KW-0472">Membrane</keyword>
<proteinExistence type="predicted"/>
<gene>
    <name evidence="4" type="ORF">GCM10011312_00680</name>
</gene>
<feature type="compositionally biased region" description="Basic and acidic residues" evidence="2">
    <location>
        <begin position="560"/>
        <end position="588"/>
    </location>
</feature>
<feature type="compositionally biased region" description="Low complexity" evidence="2">
    <location>
        <begin position="756"/>
        <end position="769"/>
    </location>
</feature>
<feature type="transmembrane region" description="Helical" evidence="3">
    <location>
        <begin position="56"/>
        <end position="75"/>
    </location>
</feature>
<feature type="compositionally biased region" description="Polar residues" evidence="2">
    <location>
        <begin position="737"/>
        <end position="747"/>
    </location>
</feature>
<evidence type="ECO:0000313" key="4">
    <source>
        <dbReference type="EMBL" id="GGD80260.1"/>
    </source>
</evidence>